<keyword evidence="1" id="KW-0812">Transmembrane</keyword>
<dbReference type="Proteomes" id="UP000077266">
    <property type="component" value="Unassembled WGS sequence"/>
</dbReference>
<name>A0A165LBI9_EXIGL</name>
<evidence type="ECO:0008006" key="4">
    <source>
        <dbReference type="Google" id="ProtNLM"/>
    </source>
</evidence>
<keyword evidence="1" id="KW-0472">Membrane</keyword>
<keyword evidence="3" id="KW-1185">Reference proteome</keyword>
<proteinExistence type="predicted"/>
<sequence>MKPSRIVLPLTLALSASAGLIAYGICQTGCNVGAVACYAVAGTVFGIVAAQ</sequence>
<dbReference type="AlphaFoldDB" id="A0A165LBI9"/>
<gene>
    <name evidence="2" type="ORF">EXIGLDRAFT_607858</name>
</gene>
<evidence type="ECO:0000313" key="3">
    <source>
        <dbReference type="Proteomes" id="UP000077266"/>
    </source>
</evidence>
<dbReference type="PANTHER" id="PTHR37475">
    <property type="entry name" value="ZYGOTE-SPECIFIC CLASS V COPY B GENE PROTEIN"/>
    <property type="match status" value="1"/>
</dbReference>
<evidence type="ECO:0000256" key="1">
    <source>
        <dbReference type="SAM" id="Phobius"/>
    </source>
</evidence>
<feature type="transmembrane region" description="Helical" evidence="1">
    <location>
        <begin position="32"/>
        <end position="50"/>
    </location>
</feature>
<reference evidence="2 3" key="1">
    <citation type="journal article" date="2016" name="Mol. Biol. Evol.">
        <title>Comparative Genomics of Early-Diverging Mushroom-Forming Fungi Provides Insights into the Origins of Lignocellulose Decay Capabilities.</title>
        <authorList>
            <person name="Nagy L.G."/>
            <person name="Riley R."/>
            <person name="Tritt A."/>
            <person name="Adam C."/>
            <person name="Daum C."/>
            <person name="Floudas D."/>
            <person name="Sun H."/>
            <person name="Yadav J.S."/>
            <person name="Pangilinan J."/>
            <person name="Larsson K.H."/>
            <person name="Matsuura K."/>
            <person name="Barry K."/>
            <person name="Labutti K."/>
            <person name="Kuo R."/>
            <person name="Ohm R.A."/>
            <person name="Bhattacharya S.S."/>
            <person name="Shirouzu T."/>
            <person name="Yoshinaga Y."/>
            <person name="Martin F.M."/>
            <person name="Grigoriev I.V."/>
            <person name="Hibbett D.S."/>
        </authorList>
    </citation>
    <scope>NUCLEOTIDE SEQUENCE [LARGE SCALE GENOMIC DNA]</scope>
    <source>
        <strain evidence="2 3">HHB12029</strain>
    </source>
</reference>
<protein>
    <recommendedName>
        <fullName evidence="4">Cysteine-rich protein</fullName>
    </recommendedName>
</protein>
<dbReference type="PANTHER" id="PTHR37475:SF1">
    <property type="entry name" value="ZYGOTE-SPECIFIC PROTEIN"/>
    <property type="match status" value="1"/>
</dbReference>
<evidence type="ECO:0000313" key="2">
    <source>
        <dbReference type="EMBL" id="KZV97641.1"/>
    </source>
</evidence>
<keyword evidence="1" id="KW-1133">Transmembrane helix</keyword>
<dbReference type="EMBL" id="KV425928">
    <property type="protein sequence ID" value="KZV97641.1"/>
    <property type="molecule type" value="Genomic_DNA"/>
</dbReference>
<dbReference type="STRING" id="1314781.A0A165LBI9"/>
<dbReference type="OrthoDB" id="10063670at2759"/>
<organism evidence="2 3">
    <name type="scientific">Exidia glandulosa HHB12029</name>
    <dbReference type="NCBI Taxonomy" id="1314781"/>
    <lineage>
        <taxon>Eukaryota</taxon>
        <taxon>Fungi</taxon>
        <taxon>Dikarya</taxon>
        <taxon>Basidiomycota</taxon>
        <taxon>Agaricomycotina</taxon>
        <taxon>Agaricomycetes</taxon>
        <taxon>Auriculariales</taxon>
        <taxon>Exidiaceae</taxon>
        <taxon>Exidia</taxon>
    </lineage>
</organism>
<accession>A0A165LBI9</accession>
<dbReference type="InParanoid" id="A0A165LBI9"/>